<dbReference type="GO" id="GO:0006265">
    <property type="term" value="P:DNA topological change"/>
    <property type="evidence" value="ECO:0007669"/>
    <property type="project" value="UniProtKB-UniRule"/>
</dbReference>
<dbReference type="Pfam" id="PF00521">
    <property type="entry name" value="DNA_topoisoIV"/>
    <property type="match status" value="1"/>
</dbReference>
<dbReference type="PANTHER" id="PTHR43493:SF5">
    <property type="entry name" value="DNA GYRASE SUBUNIT A, CHLOROPLASTIC_MITOCHONDRIAL"/>
    <property type="match status" value="1"/>
</dbReference>
<proteinExistence type="inferred from homology"/>
<feature type="compositionally biased region" description="Acidic residues" evidence="12">
    <location>
        <begin position="808"/>
        <end position="818"/>
    </location>
</feature>
<dbReference type="GO" id="GO:0006261">
    <property type="term" value="P:DNA-templated DNA replication"/>
    <property type="evidence" value="ECO:0007669"/>
    <property type="project" value="UniProtKB-UniRule"/>
</dbReference>
<dbReference type="InterPro" id="IPR005743">
    <property type="entry name" value="GyrA"/>
</dbReference>
<feature type="short sequence motif" description="GyrA-box" evidence="9">
    <location>
        <begin position="526"/>
        <end position="532"/>
    </location>
</feature>
<dbReference type="NCBIfam" id="TIGR01063">
    <property type="entry name" value="gyrA"/>
    <property type="match status" value="1"/>
</dbReference>
<dbReference type="NCBIfam" id="NF004043">
    <property type="entry name" value="PRK05560.1"/>
    <property type="match status" value="1"/>
</dbReference>
<protein>
    <recommendedName>
        <fullName evidence="9">DNA gyrase subunit A</fullName>
        <ecNumber evidence="9">5.6.2.2</ecNumber>
    </recommendedName>
</protein>
<dbReference type="InterPro" id="IPR035516">
    <property type="entry name" value="Gyrase/topoIV_suA_C"/>
</dbReference>
<dbReference type="Gene3D" id="3.90.199.10">
    <property type="entry name" value="Topoisomerase II, domain 5"/>
    <property type="match status" value="1"/>
</dbReference>
<evidence type="ECO:0000256" key="1">
    <source>
        <dbReference type="ARBA" id="ARBA00000185"/>
    </source>
</evidence>
<name>A0A1I4NA86_9BACI</name>
<reference evidence="14 15" key="1">
    <citation type="submission" date="2016-10" db="EMBL/GenBank/DDBJ databases">
        <authorList>
            <person name="de Groot N.N."/>
        </authorList>
    </citation>
    <scope>NUCLEOTIDE SEQUENCE [LARGE SCALE GENOMIC DNA]</scope>
    <source>
        <strain evidence="14 15">CGMCC 1.6134</strain>
    </source>
</reference>
<dbReference type="Gene3D" id="1.10.268.10">
    <property type="entry name" value="Topoisomerase, domain 3"/>
    <property type="match status" value="1"/>
</dbReference>
<dbReference type="PANTHER" id="PTHR43493">
    <property type="entry name" value="DNA GYRASE/TOPOISOMERASE SUBUNIT A"/>
    <property type="match status" value="1"/>
</dbReference>
<comment type="subunit">
    <text evidence="9">Heterotetramer, composed of two GyrA and two GyrB chains. In the heterotetramer, GyrA contains the active site tyrosine that forms a transient covalent intermediate with DNA, while GyrB binds cofactors and catalyzes ATP hydrolysis.</text>
</comment>
<evidence type="ECO:0000313" key="14">
    <source>
        <dbReference type="EMBL" id="SFM12286.1"/>
    </source>
</evidence>
<dbReference type="Gene3D" id="3.30.1360.40">
    <property type="match status" value="1"/>
</dbReference>
<dbReference type="GO" id="GO:0005694">
    <property type="term" value="C:chromosome"/>
    <property type="evidence" value="ECO:0007669"/>
    <property type="project" value="InterPro"/>
</dbReference>
<dbReference type="FunFam" id="2.120.10.90:FF:000004">
    <property type="entry name" value="DNA gyrase subunit A"/>
    <property type="match status" value="1"/>
</dbReference>
<dbReference type="SUPFAM" id="SSF56719">
    <property type="entry name" value="Type II DNA topoisomerase"/>
    <property type="match status" value="1"/>
</dbReference>
<keyword evidence="4 9" id="KW-0547">Nucleotide-binding</keyword>
<dbReference type="STRING" id="266892.SAMN04488054_11633"/>
<keyword evidence="15" id="KW-1185">Reference proteome</keyword>
<sequence length="848" mass="95402">MADQDESNVTEINIGQEMRTSFLDYAMSVIVSRALPDVRDGMKPVHRRILFAMNELGMTPDKPYRKSARIVGDVIGKYHPHGDSAVYETMVRMAQDFSYRNMLVDGHGNFGSVDGDAAAAMRYTEAKMSKISLEMVRDINKDTIDYQDNYDGNEQEPIVLPSRFPNLLVNGAAGIAVGMATNIPPHQLGEVIDGVLALSRDPEMTVPDLMEYIPGPDFPTAASIVGRSGIRRAYQTGRGSITIRANAYIEEYASGKEAIIVDQLPYQVNKARLIEKIAELVRDKKIEGITDLRDESDRNGMRVVIEVKKDANANVLLNNLYKQTALQTSYGINMLALVDGRPQVLNLKQCLSHYLEHQKVVIKRRTAFELKKAEARAHILEGLRVALDHLDAVIDLIRNSQTTDIARNGLMEQYSLTHEQAQAILEMRLQRLTGLERDKIEQEYSDLMDRIRELREILASEERVLEIIREELNEVKDKYNDERRTLITAGENQIEDEDLIPRQNVVITISHHGYLKRMPIDTYRSQRRGGRGVQGMGTNDDDFVEHLFTTSSHQTILFFTNKGKVYRLKAYEIPELQRTAKGIPVINLLQVEKNEYISTVIPVEAFSDDAYLFFLTKQGIAKRTKLSAYSNIRKGGLFAINIKEDDELYGVRLTHGDEHIIVGTKNGTAIHFNEEDVRFMGRSATGVKAISLTAGDEVVGMDMTSEGKEVLIVTDKGFGKRTPISDFKVQHRGGKGIKACNLTERNGSIVSMRCISDDHDIMIMTVHGVLIRMEAREISRLGRYAQGVTLIRLSEGEVVSTVAPVETPENELEMEESSGELPENEREEIETPSEVENEEELDDTPPED</sequence>
<dbReference type="EC" id="5.6.2.2" evidence="9"/>
<feature type="domain" description="Topo IIA-type catalytic" evidence="13">
    <location>
        <begin position="35"/>
        <end position="499"/>
    </location>
</feature>
<dbReference type="NCBIfam" id="NF004044">
    <property type="entry name" value="PRK05561.1"/>
    <property type="match status" value="1"/>
</dbReference>
<dbReference type="InterPro" id="IPR013757">
    <property type="entry name" value="Topo_IIA_A_a_sf"/>
</dbReference>
<comment type="function">
    <text evidence="9">A type II topoisomerase that negatively supercoils closed circular double-stranded (ds) DNA in an ATP-dependent manner to modulate DNA topology and maintain chromosomes in an underwound state. Negative supercoiling favors strand separation, and DNA replication, transcription, recombination and repair, all of which involve strand separation. Also able to catalyze the interconversion of other topological isomers of dsDNA rings, including catenanes and knotted rings. Type II topoisomerases break and join 2 DNA strands simultaneously in an ATP-dependent manner.</text>
</comment>
<dbReference type="FunFam" id="1.10.268.10:FF:000001">
    <property type="entry name" value="DNA gyrase subunit A"/>
    <property type="match status" value="1"/>
</dbReference>
<accession>A0A1I4NA86</accession>
<dbReference type="Proteomes" id="UP000199668">
    <property type="component" value="Unassembled WGS sequence"/>
</dbReference>
<evidence type="ECO:0000256" key="2">
    <source>
        <dbReference type="ARBA" id="ARBA00008263"/>
    </source>
</evidence>
<keyword evidence="8 9" id="KW-0413">Isomerase</keyword>
<dbReference type="OrthoDB" id="9806486at2"/>
<evidence type="ECO:0000256" key="12">
    <source>
        <dbReference type="SAM" id="MobiDB-lite"/>
    </source>
</evidence>
<organism evidence="14 15">
    <name type="scientific">Salibacterium qingdaonense</name>
    <dbReference type="NCBI Taxonomy" id="266892"/>
    <lineage>
        <taxon>Bacteria</taxon>
        <taxon>Bacillati</taxon>
        <taxon>Bacillota</taxon>
        <taxon>Bacilli</taxon>
        <taxon>Bacillales</taxon>
        <taxon>Bacillaceae</taxon>
    </lineage>
</organism>
<dbReference type="InterPro" id="IPR006691">
    <property type="entry name" value="GyrA/parC_rep"/>
</dbReference>
<dbReference type="GO" id="GO:0009330">
    <property type="term" value="C:DNA topoisomerase type II (double strand cut, ATP-hydrolyzing) complex"/>
    <property type="evidence" value="ECO:0007669"/>
    <property type="project" value="TreeGrafter"/>
</dbReference>
<feature type="active site" description="O-(5'-phospho-DNA)-tyrosine intermediate" evidence="9 10">
    <location>
        <position position="123"/>
    </location>
</feature>
<dbReference type="InterPro" id="IPR050220">
    <property type="entry name" value="Type_II_DNA_Topoisomerases"/>
</dbReference>
<dbReference type="RefSeq" id="WP_090927322.1">
    <property type="nucleotide sequence ID" value="NZ_FOTY01000016.1"/>
</dbReference>
<comment type="subcellular location">
    <subcellularLocation>
        <location evidence="9">Cytoplasm</location>
    </subcellularLocation>
</comment>
<evidence type="ECO:0000256" key="9">
    <source>
        <dbReference type="HAMAP-Rule" id="MF_01897"/>
    </source>
</evidence>
<evidence type="ECO:0000256" key="6">
    <source>
        <dbReference type="ARBA" id="ARBA00023029"/>
    </source>
</evidence>
<comment type="similarity">
    <text evidence="2 9">Belongs to the type II topoisomerase GyrA/ParC subunit family.</text>
</comment>
<feature type="region of interest" description="Disordered" evidence="12">
    <location>
        <begin position="804"/>
        <end position="848"/>
    </location>
</feature>
<comment type="catalytic activity">
    <reaction evidence="1 9 10">
        <text>ATP-dependent breakage, passage and rejoining of double-stranded DNA.</text>
        <dbReference type="EC" id="5.6.2.2"/>
    </reaction>
</comment>
<dbReference type="GO" id="GO:0003677">
    <property type="term" value="F:DNA binding"/>
    <property type="evidence" value="ECO:0007669"/>
    <property type="project" value="UniProtKB-UniRule"/>
</dbReference>
<keyword evidence="11" id="KW-0175">Coiled coil</keyword>
<evidence type="ECO:0000256" key="3">
    <source>
        <dbReference type="ARBA" id="ARBA00022490"/>
    </source>
</evidence>
<keyword evidence="5 9" id="KW-0067">ATP-binding</keyword>
<dbReference type="SMART" id="SM00434">
    <property type="entry name" value="TOP4c"/>
    <property type="match status" value="1"/>
</dbReference>
<dbReference type="Gene3D" id="2.120.10.90">
    <property type="entry name" value="DNA gyrase/topoisomerase IV, subunit A, C-terminal"/>
    <property type="match status" value="1"/>
</dbReference>
<dbReference type="HAMAP" id="MF_01897">
    <property type="entry name" value="GyrA"/>
    <property type="match status" value="1"/>
</dbReference>
<dbReference type="Pfam" id="PF03989">
    <property type="entry name" value="DNA_gyraseA_C"/>
    <property type="match status" value="6"/>
</dbReference>
<dbReference type="InterPro" id="IPR013760">
    <property type="entry name" value="Topo_IIA-like_dom_sf"/>
</dbReference>
<keyword evidence="7 9" id="KW-0238">DNA-binding</keyword>
<evidence type="ECO:0000256" key="10">
    <source>
        <dbReference type="PROSITE-ProRule" id="PRU01384"/>
    </source>
</evidence>
<evidence type="ECO:0000256" key="5">
    <source>
        <dbReference type="ARBA" id="ARBA00022840"/>
    </source>
</evidence>
<evidence type="ECO:0000256" key="4">
    <source>
        <dbReference type="ARBA" id="ARBA00022741"/>
    </source>
</evidence>
<dbReference type="EMBL" id="FOTY01000016">
    <property type="protein sequence ID" value="SFM12286.1"/>
    <property type="molecule type" value="Genomic_DNA"/>
</dbReference>
<dbReference type="GO" id="GO:0034335">
    <property type="term" value="F:DNA negative supercoiling activity"/>
    <property type="evidence" value="ECO:0007669"/>
    <property type="project" value="UniProtKB-ARBA"/>
</dbReference>
<dbReference type="AlphaFoldDB" id="A0A1I4NA86"/>
<evidence type="ECO:0000256" key="11">
    <source>
        <dbReference type="SAM" id="Coils"/>
    </source>
</evidence>
<dbReference type="FunFam" id="3.30.1360.40:FF:000002">
    <property type="entry name" value="DNA gyrase subunit A"/>
    <property type="match status" value="1"/>
</dbReference>
<dbReference type="InterPro" id="IPR013758">
    <property type="entry name" value="Topo_IIA_A/C_ab"/>
</dbReference>
<feature type="compositionally biased region" description="Acidic residues" evidence="12">
    <location>
        <begin position="825"/>
        <end position="848"/>
    </location>
</feature>
<dbReference type="PROSITE" id="PS52040">
    <property type="entry name" value="TOPO_IIA"/>
    <property type="match status" value="1"/>
</dbReference>
<evidence type="ECO:0000313" key="15">
    <source>
        <dbReference type="Proteomes" id="UP000199668"/>
    </source>
</evidence>
<dbReference type="SUPFAM" id="SSF101904">
    <property type="entry name" value="GyrA/ParC C-terminal domain-like"/>
    <property type="match status" value="1"/>
</dbReference>
<dbReference type="FunFam" id="3.90.199.10:FF:000001">
    <property type="entry name" value="DNA gyrase subunit A"/>
    <property type="match status" value="1"/>
</dbReference>
<dbReference type="GO" id="GO:0005524">
    <property type="term" value="F:ATP binding"/>
    <property type="evidence" value="ECO:0007669"/>
    <property type="project" value="UniProtKB-UniRule"/>
</dbReference>
<evidence type="ECO:0000256" key="8">
    <source>
        <dbReference type="ARBA" id="ARBA00023235"/>
    </source>
</evidence>
<dbReference type="GO" id="GO:0005737">
    <property type="term" value="C:cytoplasm"/>
    <property type="evidence" value="ECO:0007669"/>
    <property type="project" value="UniProtKB-SubCell"/>
</dbReference>
<feature type="coiled-coil region" evidence="11">
    <location>
        <begin position="437"/>
        <end position="489"/>
    </location>
</feature>
<gene>
    <name evidence="9" type="primary">gyrA</name>
    <name evidence="14" type="ORF">SAMN04488054_11633</name>
</gene>
<dbReference type="InterPro" id="IPR002205">
    <property type="entry name" value="Topo_IIA_dom_A"/>
</dbReference>
<comment type="miscellaneous">
    <text evidence="9">Few gyrases are as efficient as E.coli at forming negative supercoils. Not all organisms have 2 type II topoisomerases; in organisms with a single type II topoisomerase this enzyme also has to decatenate newly replicated chromosomes.</text>
</comment>
<evidence type="ECO:0000256" key="7">
    <source>
        <dbReference type="ARBA" id="ARBA00023125"/>
    </source>
</evidence>
<evidence type="ECO:0000259" key="13">
    <source>
        <dbReference type="PROSITE" id="PS52040"/>
    </source>
</evidence>
<dbReference type="CDD" id="cd00187">
    <property type="entry name" value="TOP4c"/>
    <property type="match status" value="1"/>
</dbReference>
<keyword evidence="3 9" id="KW-0963">Cytoplasm</keyword>
<keyword evidence="6 9" id="KW-0799">Topoisomerase</keyword>